<evidence type="ECO:0000313" key="3">
    <source>
        <dbReference type="Proteomes" id="UP001430953"/>
    </source>
</evidence>
<dbReference type="EMBL" id="JADYXP020000017">
    <property type="protein sequence ID" value="KAL0107006.1"/>
    <property type="molecule type" value="Genomic_DNA"/>
</dbReference>
<evidence type="ECO:0000256" key="1">
    <source>
        <dbReference type="SAM" id="SignalP"/>
    </source>
</evidence>
<organism evidence="2 3">
    <name type="scientific">Cardiocondyla obscurior</name>
    <dbReference type="NCBI Taxonomy" id="286306"/>
    <lineage>
        <taxon>Eukaryota</taxon>
        <taxon>Metazoa</taxon>
        <taxon>Ecdysozoa</taxon>
        <taxon>Arthropoda</taxon>
        <taxon>Hexapoda</taxon>
        <taxon>Insecta</taxon>
        <taxon>Pterygota</taxon>
        <taxon>Neoptera</taxon>
        <taxon>Endopterygota</taxon>
        <taxon>Hymenoptera</taxon>
        <taxon>Apocrita</taxon>
        <taxon>Aculeata</taxon>
        <taxon>Formicoidea</taxon>
        <taxon>Formicidae</taxon>
        <taxon>Myrmicinae</taxon>
        <taxon>Cardiocondyla</taxon>
    </lineage>
</organism>
<name>A0AAW2EX76_9HYME</name>
<dbReference type="AlphaFoldDB" id="A0AAW2EX76"/>
<reference evidence="2 3" key="1">
    <citation type="submission" date="2023-03" db="EMBL/GenBank/DDBJ databases">
        <title>High recombination rates correlate with genetic variation in Cardiocondyla obscurior ants.</title>
        <authorList>
            <person name="Errbii M."/>
        </authorList>
    </citation>
    <scope>NUCLEOTIDE SEQUENCE [LARGE SCALE GENOMIC DNA]</scope>
    <source>
        <strain evidence="2">Alpha-2009</strain>
        <tissue evidence="2">Whole body</tissue>
    </source>
</reference>
<keyword evidence="3" id="KW-1185">Reference proteome</keyword>
<comment type="caution">
    <text evidence="2">The sequence shown here is derived from an EMBL/GenBank/DDBJ whole genome shotgun (WGS) entry which is preliminary data.</text>
</comment>
<sequence length="131" mass="15069">MKNFFAEIMLILRCAWFGQMSDNSDPDSIKRVGIRYIGFPLISRRRGLARTRNGDRPGEIAGAQVFRNKGEACVSPRILLYIRAVCRARSSRHSTVPLSFGRERKKKNKKAKKEEFISANRMAYRRHRAPG</sequence>
<gene>
    <name evidence="2" type="ORF">PUN28_015508</name>
</gene>
<feature type="chain" id="PRO_5043800150" evidence="1">
    <location>
        <begin position="21"/>
        <end position="131"/>
    </location>
</feature>
<feature type="signal peptide" evidence="1">
    <location>
        <begin position="1"/>
        <end position="20"/>
    </location>
</feature>
<dbReference type="Proteomes" id="UP001430953">
    <property type="component" value="Unassembled WGS sequence"/>
</dbReference>
<accession>A0AAW2EX76</accession>
<proteinExistence type="predicted"/>
<keyword evidence="1" id="KW-0732">Signal</keyword>
<protein>
    <submittedName>
        <fullName evidence="2">Uncharacterized protein</fullName>
    </submittedName>
</protein>
<evidence type="ECO:0000313" key="2">
    <source>
        <dbReference type="EMBL" id="KAL0107006.1"/>
    </source>
</evidence>